<dbReference type="RefSeq" id="WP_154581089.1">
    <property type="nucleotide sequence ID" value="NZ_VULP01000017.1"/>
</dbReference>
<evidence type="ECO:0000313" key="4">
    <source>
        <dbReference type="Proteomes" id="UP000433359"/>
    </source>
</evidence>
<gene>
    <name evidence="3" type="ORF">FYJ25_09030</name>
</gene>
<name>A0A6N7Y0B3_9FIRM</name>
<dbReference type="AlphaFoldDB" id="A0A6N7Y0B3"/>
<protein>
    <submittedName>
        <fullName evidence="3">IS200/IS605 family element transposase accessory protein TnpB</fullName>
    </submittedName>
</protein>
<proteinExistence type="predicted"/>
<dbReference type="Proteomes" id="UP000433359">
    <property type="component" value="Unassembled WGS sequence"/>
</dbReference>
<keyword evidence="2" id="KW-0175">Coiled coil</keyword>
<organism evidence="3 4">
    <name type="scientific">Anaerobutyricum soehngenii</name>
    <dbReference type="NCBI Taxonomy" id="105843"/>
    <lineage>
        <taxon>Bacteria</taxon>
        <taxon>Bacillati</taxon>
        <taxon>Bacillota</taxon>
        <taxon>Clostridia</taxon>
        <taxon>Lachnospirales</taxon>
        <taxon>Lachnospiraceae</taxon>
        <taxon>Anaerobutyricum</taxon>
    </lineage>
</organism>
<feature type="coiled-coil region" evidence="2">
    <location>
        <begin position="94"/>
        <end position="129"/>
    </location>
</feature>
<dbReference type="EMBL" id="VULP01000017">
    <property type="protein sequence ID" value="MSU82489.1"/>
    <property type="molecule type" value="Genomic_DNA"/>
</dbReference>
<dbReference type="NCBIfam" id="TIGR01766">
    <property type="entry name" value="IS200/IS605 family accessory protein TnpB-like domain"/>
    <property type="match status" value="1"/>
</dbReference>
<accession>A0A6N7Y0B3</accession>
<keyword evidence="1" id="KW-0238">DNA-binding</keyword>
<sequence>MEYKSTFTIPSARIYMDELSSVEQDMVRLTFLRYNRMKEWYYNQSYNEKYLGIPFAVDGKTETALLKEHYRVLYGGKLSDYYVTSLFSSVNGMRKSQKELLKLAEQERMQRQENRREKADSLKERLVRMQAGKDWLNAFGRYLAGKGTEPKAPSVQKQGFTYSSGKLFYRGKKNQLVEAEPFVYERELEKRIRQTKARIAQIEDKIRRTDEKAGRIPSRITFGSKKQYKKKDTLSLTGKELRAWHQERDFARNRIVNFSGRAVSPDGNYLCKYDAEGHTLEVTMINGEKILFHEVHFPYRGEELAQYLKERKGSVGYMMERKKDGNGREYLIFKAALTVKKDYLNYSTSDGVLAYDFNYDHIAWADVSSDGNLIKAGVIPFTLDGLSSGHAKEILGVAVKKLVSIAVDRKKPIVREDLDFVRKKAQMEYREKRQNRKLSALTYSKAIAMVEARAFREDTAVLKVNPAYTSLIAKVKYMKLKNLSIHCAAAYVIGRRGMGFLEKLPSYLNCLVPKTQKNRWRIVFTHAKKAGPSYFRKNLPVWDKWKQFDANVHNYNENYSLWKESYSMQ</sequence>
<feature type="coiled-coil region" evidence="2">
    <location>
        <begin position="185"/>
        <end position="212"/>
    </location>
</feature>
<dbReference type="GO" id="GO:0003677">
    <property type="term" value="F:DNA binding"/>
    <property type="evidence" value="ECO:0007669"/>
    <property type="project" value="UniProtKB-KW"/>
</dbReference>
<reference evidence="3 4" key="1">
    <citation type="submission" date="2019-08" db="EMBL/GenBank/DDBJ databases">
        <title>In-depth cultivation of the pig gut microbiome towards novel bacterial diversity and tailored functional studies.</title>
        <authorList>
            <person name="Wylensek D."/>
            <person name="Hitch T.C.A."/>
            <person name="Clavel T."/>
        </authorList>
    </citation>
    <scope>NUCLEOTIDE SEQUENCE [LARGE SCALE GENOMIC DNA]</scope>
    <source>
        <strain evidence="3 4">BSM-383-APC-4H</strain>
    </source>
</reference>
<evidence type="ECO:0000313" key="3">
    <source>
        <dbReference type="EMBL" id="MSU82489.1"/>
    </source>
</evidence>
<comment type="caution">
    <text evidence="3">The sequence shown here is derived from an EMBL/GenBank/DDBJ whole genome shotgun (WGS) entry which is preliminary data.</text>
</comment>
<dbReference type="InterPro" id="IPR010095">
    <property type="entry name" value="Cas12f1-like_TNB"/>
</dbReference>
<evidence type="ECO:0000256" key="1">
    <source>
        <dbReference type="ARBA" id="ARBA00023125"/>
    </source>
</evidence>
<evidence type="ECO:0000256" key="2">
    <source>
        <dbReference type="SAM" id="Coils"/>
    </source>
</evidence>